<dbReference type="AlphaFoldDB" id="A0A8T0GTB9"/>
<evidence type="ECO:0000313" key="3">
    <source>
        <dbReference type="Proteomes" id="UP000822688"/>
    </source>
</evidence>
<keyword evidence="1" id="KW-1133">Transmembrane helix</keyword>
<keyword evidence="3" id="KW-1185">Reference proteome</keyword>
<evidence type="ECO:0000256" key="1">
    <source>
        <dbReference type="SAM" id="Phobius"/>
    </source>
</evidence>
<proteinExistence type="predicted"/>
<organism evidence="2 3">
    <name type="scientific">Ceratodon purpureus</name>
    <name type="common">Fire moss</name>
    <name type="synonym">Dicranum purpureum</name>
    <dbReference type="NCBI Taxonomy" id="3225"/>
    <lineage>
        <taxon>Eukaryota</taxon>
        <taxon>Viridiplantae</taxon>
        <taxon>Streptophyta</taxon>
        <taxon>Embryophyta</taxon>
        <taxon>Bryophyta</taxon>
        <taxon>Bryophytina</taxon>
        <taxon>Bryopsida</taxon>
        <taxon>Dicranidae</taxon>
        <taxon>Pseudoditrichales</taxon>
        <taxon>Ditrichaceae</taxon>
        <taxon>Ceratodon</taxon>
    </lineage>
</organism>
<sequence length="292" mass="33838">MTMITFANVFAVLASIAGILANLVKIPVWINVTCLTILLFISLIPLVSSLITFLRLKTSRWMCLKLDIYSYILGSTFEGWLAQRMVEGKAICCNNNLKEPQTILFDEYFTFDSRSRHYFLKKTPVSLNYTCAFQYMCYHQPLAEPETDGFTTPGGTFSELERSEHDLDGVMKLVEIERVCIYFQTGEITQRISYDRDTQLCSVANFIYTHSKKHIVGQFVIKDLKRIKQLFYMKGIESDYPKLKVAKFVKMRRGVMVMHYSGDVAFYNQLRVKDIVRVKLDKCETLSYEGVW</sequence>
<gene>
    <name evidence="2" type="ORF">KC19_9G022200</name>
</gene>
<keyword evidence="1" id="KW-0472">Membrane</keyword>
<feature type="transmembrane region" description="Helical" evidence="1">
    <location>
        <begin position="37"/>
        <end position="56"/>
    </location>
</feature>
<name>A0A8T0GTB9_CERPU</name>
<dbReference type="Proteomes" id="UP000822688">
    <property type="component" value="Chromosome 9"/>
</dbReference>
<accession>A0A8T0GTB9</accession>
<evidence type="ECO:0000313" key="2">
    <source>
        <dbReference type="EMBL" id="KAG0560888.1"/>
    </source>
</evidence>
<reference evidence="2" key="1">
    <citation type="submission" date="2020-06" db="EMBL/GenBank/DDBJ databases">
        <title>WGS assembly of Ceratodon purpureus strain R40.</title>
        <authorList>
            <person name="Carey S.B."/>
            <person name="Jenkins J."/>
            <person name="Shu S."/>
            <person name="Lovell J.T."/>
            <person name="Sreedasyam A."/>
            <person name="Maumus F."/>
            <person name="Tiley G.P."/>
            <person name="Fernandez-Pozo N."/>
            <person name="Barry K."/>
            <person name="Chen C."/>
            <person name="Wang M."/>
            <person name="Lipzen A."/>
            <person name="Daum C."/>
            <person name="Saski C.A."/>
            <person name="Payton A.C."/>
            <person name="Mcbreen J.C."/>
            <person name="Conrad R.E."/>
            <person name="Kollar L.M."/>
            <person name="Olsson S."/>
            <person name="Huttunen S."/>
            <person name="Landis J.B."/>
            <person name="Wickett N.J."/>
            <person name="Johnson M.G."/>
            <person name="Rensing S.A."/>
            <person name="Grimwood J."/>
            <person name="Schmutz J."/>
            <person name="Mcdaniel S.F."/>
        </authorList>
    </citation>
    <scope>NUCLEOTIDE SEQUENCE</scope>
    <source>
        <strain evidence="2">R40</strain>
    </source>
</reference>
<comment type="caution">
    <text evidence="2">The sequence shown here is derived from an EMBL/GenBank/DDBJ whole genome shotgun (WGS) entry which is preliminary data.</text>
</comment>
<keyword evidence="1" id="KW-0812">Transmembrane</keyword>
<dbReference type="EMBL" id="CM026430">
    <property type="protein sequence ID" value="KAG0560888.1"/>
    <property type="molecule type" value="Genomic_DNA"/>
</dbReference>
<protein>
    <submittedName>
        <fullName evidence="2">Uncharacterized protein</fullName>
    </submittedName>
</protein>